<proteinExistence type="predicted"/>
<dbReference type="AlphaFoldDB" id="A0AAE0H127"/>
<feature type="compositionally biased region" description="Low complexity" evidence="5">
    <location>
        <begin position="519"/>
        <end position="533"/>
    </location>
</feature>
<feature type="region of interest" description="Disordered" evidence="5">
    <location>
        <begin position="309"/>
        <end position="452"/>
    </location>
</feature>
<dbReference type="Gene3D" id="3.30.1490.40">
    <property type="match status" value="1"/>
</dbReference>
<feature type="compositionally biased region" description="Basic and acidic residues" evidence="5">
    <location>
        <begin position="344"/>
        <end position="355"/>
    </location>
</feature>
<dbReference type="SUPFAM" id="SSF159042">
    <property type="entry name" value="Plus3-like"/>
    <property type="match status" value="1"/>
</dbReference>
<dbReference type="Pfam" id="PF02213">
    <property type="entry name" value="GYF"/>
    <property type="match status" value="1"/>
</dbReference>
<dbReference type="InterPro" id="IPR035445">
    <property type="entry name" value="GYF-like_dom_sf"/>
</dbReference>
<evidence type="ECO:0000256" key="3">
    <source>
        <dbReference type="ARBA" id="ARBA00022833"/>
    </source>
</evidence>
<comment type="caution">
    <text evidence="9">The sequence shown here is derived from an EMBL/GenBank/DDBJ whole genome shotgun (WGS) entry which is preliminary data.</text>
</comment>
<evidence type="ECO:0000259" key="8">
    <source>
        <dbReference type="PROSITE" id="PS51360"/>
    </source>
</evidence>
<dbReference type="InterPro" id="IPR004343">
    <property type="entry name" value="Plus-3_dom"/>
</dbReference>
<feature type="region of interest" description="Disordered" evidence="5">
    <location>
        <begin position="517"/>
        <end position="635"/>
    </location>
</feature>
<feature type="domain" description="Plus3" evidence="8">
    <location>
        <begin position="143"/>
        <end position="271"/>
    </location>
</feature>
<feature type="zinc finger region" description="C3H1-type" evidence="4">
    <location>
        <begin position="630"/>
        <end position="657"/>
    </location>
</feature>
<reference evidence="9 10" key="1">
    <citation type="journal article" date="2015" name="Genome Biol. Evol.">
        <title>Comparative Genomics of a Bacterivorous Green Alga Reveals Evolutionary Causalities and Consequences of Phago-Mixotrophic Mode of Nutrition.</title>
        <authorList>
            <person name="Burns J.A."/>
            <person name="Paasch A."/>
            <person name="Narechania A."/>
            <person name="Kim E."/>
        </authorList>
    </citation>
    <scope>NUCLEOTIDE SEQUENCE [LARGE SCALE GENOMIC DNA]</scope>
    <source>
        <strain evidence="9 10">PLY_AMNH</strain>
    </source>
</reference>
<dbReference type="GO" id="GO:0008270">
    <property type="term" value="F:zinc ion binding"/>
    <property type="evidence" value="ECO:0007669"/>
    <property type="project" value="UniProtKB-KW"/>
</dbReference>
<dbReference type="SMART" id="SM00719">
    <property type="entry name" value="Plus3"/>
    <property type="match status" value="1"/>
</dbReference>
<feature type="domain" description="GYF" evidence="7">
    <location>
        <begin position="437"/>
        <end position="485"/>
    </location>
</feature>
<dbReference type="Proteomes" id="UP001190700">
    <property type="component" value="Unassembled WGS sequence"/>
</dbReference>
<evidence type="ECO:0000259" key="7">
    <source>
        <dbReference type="PROSITE" id="PS50829"/>
    </source>
</evidence>
<dbReference type="PROSITE" id="PS50829">
    <property type="entry name" value="GYF"/>
    <property type="match status" value="1"/>
</dbReference>
<dbReference type="CDD" id="cd10567">
    <property type="entry name" value="SWIB-MDM2_like"/>
    <property type="match status" value="1"/>
</dbReference>
<dbReference type="EMBL" id="LGRX02000647">
    <property type="protein sequence ID" value="KAK3287933.1"/>
    <property type="molecule type" value="Genomic_DNA"/>
</dbReference>
<dbReference type="Pfam" id="PF18044">
    <property type="entry name" value="zf-CCCH_4"/>
    <property type="match status" value="1"/>
</dbReference>
<evidence type="ECO:0000259" key="6">
    <source>
        <dbReference type="PROSITE" id="PS50103"/>
    </source>
</evidence>
<dbReference type="SUPFAM" id="SSF90229">
    <property type="entry name" value="CCCH zinc finger"/>
    <property type="match status" value="1"/>
</dbReference>
<dbReference type="InterPro" id="IPR003169">
    <property type="entry name" value="GYF"/>
</dbReference>
<dbReference type="InterPro" id="IPR003121">
    <property type="entry name" value="SWIB_MDM2_domain"/>
</dbReference>
<dbReference type="PANTHER" id="PTHR46695:SF5">
    <property type="entry name" value="RNA POLYMERASE-ASSOCIATED PROTEIN RTF1 HOMOLOG"/>
    <property type="match status" value="1"/>
</dbReference>
<dbReference type="Gene3D" id="1.10.245.10">
    <property type="entry name" value="SWIB/MDM2 domain"/>
    <property type="match status" value="1"/>
</dbReference>
<dbReference type="SMART" id="SM00356">
    <property type="entry name" value="ZnF_C3H1"/>
    <property type="match status" value="1"/>
</dbReference>
<dbReference type="InterPro" id="IPR000571">
    <property type="entry name" value="Znf_CCCH"/>
</dbReference>
<feature type="compositionally biased region" description="Basic and acidic residues" evidence="5">
    <location>
        <begin position="604"/>
        <end position="621"/>
    </location>
</feature>
<keyword evidence="3 4" id="KW-0862">Zinc</keyword>
<gene>
    <name evidence="9" type="ORF">CYMTET_4571</name>
</gene>
<dbReference type="Gene3D" id="4.10.1000.10">
    <property type="entry name" value="Zinc finger, CCCH-type"/>
    <property type="match status" value="1"/>
</dbReference>
<feature type="compositionally biased region" description="Basic and acidic residues" evidence="5">
    <location>
        <begin position="419"/>
        <end position="447"/>
    </location>
</feature>
<dbReference type="GO" id="GO:0003677">
    <property type="term" value="F:DNA binding"/>
    <property type="evidence" value="ECO:0007669"/>
    <property type="project" value="InterPro"/>
</dbReference>
<dbReference type="InterPro" id="IPR041367">
    <property type="entry name" value="Znf-CCCH_4"/>
</dbReference>
<feature type="region of interest" description="Disordered" evidence="5">
    <location>
        <begin position="92"/>
        <end position="123"/>
    </location>
</feature>
<keyword evidence="10" id="KW-1185">Reference proteome</keyword>
<dbReference type="Gene3D" id="3.90.70.200">
    <property type="entry name" value="Plus-3 domain"/>
    <property type="match status" value="1"/>
</dbReference>
<sequence>MGYACQGSRGCGVRKAGLQPSGPWTHGFMGLAAIGAMDAWLHGVVKAVWTHVKAHGCSERNYIVCDDTLKGLFKKPKFKMFHLSRHLKPHFPPKGVAPKVPKKKERRAMPSTRSARDSESAGDASLRFKKMSRPVGGKVEYAAFTERNLKMLCLRRSQLEVLLDNPEFDMIIRGLYVRIRVKDVYRVVKVEHSLTGNNEYLCGHKETSKLLEVKNMQSYEPIRLDAVSNQDFTKEECDRLRTAVVEYGVYPKVPKSEWVDQAMRVLEAFPTESFDTVRQRLVNLRERASVMGDYHKHRRLKDQLEELDKTGIAPRNIPIPEVDVEPPEPTSLRRAIAASTGRAAEPRAPDNESRFSRPWMHSSDKGKGAGGGNRTFGNFSNSGHDRRPGQARPGELSRSTGQAFAGRSTERPAPALQRTETRDSQDFGGGHRESEDDQRWHYRDPNGAEHGPFSKMQLRQWESHFPNDLNVRHTSKGWHEAMPLSQLLHGPSHTAQMPRQPVAMPMMRTTNALQTYMDSSPSSHSILSPSPTSHYSMNDPVGVRARSSGYMDVGRGDGPSASRYSSGGGGGSVDMPRRAYREEQRGPPRGSGGGSAWGGPPQADRGKGGRGKGGDRQDWQGHSRGSRPPFKPTVPCRHFARGQCYRGSSCTFLHGQPQ</sequence>
<dbReference type="PROSITE" id="PS51360">
    <property type="entry name" value="PLUS3"/>
    <property type="match status" value="1"/>
</dbReference>
<dbReference type="Pfam" id="PF03126">
    <property type="entry name" value="Plus-3"/>
    <property type="match status" value="1"/>
</dbReference>
<evidence type="ECO:0000256" key="1">
    <source>
        <dbReference type="ARBA" id="ARBA00022723"/>
    </source>
</evidence>
<dbReference type="PANTHER" id="PTHR46695">
    <property type="entry name" value="ZINC FINGER CCCH DOMAIN-CONTAINING PROTEIN 44-RELATED"/>
    <property type="match status" value="1"/>
</dbReference>
<dbReference type="SUPFAM" id="SSF47592">
    <property type="entry name" value="SWIB/MDM2 domain"/>
    <property type="match status" value="1"/>
</dbReference>
<dbReference type="PROSITE" id="PS50103">
    <property type="entry name" value="ZF_C3H1"/>
    <property type="match status" value="1"/>
</dbReference>
<feature type="compositionally biased region" description="Basic and acidic residues" evidence="5">
    <location>
        <begin position="575"/>
        <end position="586"/>
    </location>
</feature>
<dbReference type="InterPro" id="IPR036885">
    <property type="entry name" value="SWIB_MDM2_dom_sf"/>
</dbReference>
<accession>A0AAE0H127</accession>
<dbReference type="Pfam" id="PF02201">
    <property type="entry name" value="SWIB"/>
    <property type="match status" value="1"/>
</dbReference>
<evidence type="ECO:0000313" key="9">
    <source>
        <dbReference type="EMBL" id="KAK3287933.1"/>
    </source>
</evidence>
<keyword evidence="2 4" id="KW-0863">Zinc-finger</keyword>
<name>A0AAE0H127_9CHLO</name>
<dbReference type="InterPro" id="IPR036855">
    <property type="entry name" value="Znf_CCCH_sf"/>
</dbReference>
<evidence type="ECO:0000256" key="5">
    <source>
        <dbReference type="SAM" id="MobiDB-lite"/>
    </source>
</evidence>
<feature type="domain" description="C3H1-type" evidence="6">
    <location>
        <begin position="630"/>
        <end position="657"/>
    </location>
</feature>
<keyword evidence="1 4" id="KW-0479">Metal-binding</keyword>
<organism evidence="9 10">
    <name type="scientific">Cymbomonas tetramitiformis</name>
    <dbReference type="NCBI Taxonomy" id="36881"/>
    <lineage>
        <taxon>Eukaryota</taxon>
        <taxon>Viridiplantae</taxon>
        <taxon>Chlorophyta</taxon>
        <taxon>Pyramimonadophyceae</taxon>
        <taxon>Pyramimonadales</taxon>
        <taxon>Pyramimonadaceae</taxon>
        <taxon>Cymbomonas</taxon>
    </lineage>
</organism>
<dbReference type="SMART" id="SM00444">
    <property type="entry name" value="GYF"/>
    <property type="match status" value="1"/>
</dbReference>
<dbReference type="SUPFAM" id="SSF55277">
    <property type="entry name" value="GYF domain"/>
    <property type="match status" value="1"/>
</dbReference>
<evidence type="ECO:0000256" key="2">
    <source>
        <dbReference type="ARBA" id="ARBA00022771"/>
    </source>
</evidence>
<evidence type="ECO:0000313" key="10">
    <source>
        <dbReference type="Proteomes" id="UP001190700"/>
    </source>
</evidence>
<evidence type="ECO:0000256" key="4">
    <source>
        <dbReference type="PROSITE-ProRule" id="PRU00723"/>
    </source>
</evidence>
<dbReference type="InterPro" id="IPR036128">
    <property type="entry name" value="Plus3-like_sf"/>
</dbReference>
<protein>
    <submittedName>
        <fullName evidence="9">Uncharacterized protein</fullName>
    </submittedName>
</protein>